<protein>
    <submittedName>
        <fullName evidence="1">Uncharacterized protein</fullName>
    </submittedName>
</protein>
<dbReference type="AlphaFoldDB" id="A0A5C5VQ58"/>
<sequence length="83" mass="9124">MPGSLFFVQQCPACCRSVQVRVDYLGKGIECPHCRAEFVGSESNPEQRAASESGLALLDRADELLKELRRRAAERDAKTADVA</sequence>
<accession>A0A5C5VQ58</accession>
<keyword evidence="2" id="KW-1185">Reference proteome</keyword>
<dbReference type="RefSeq" id="WP_146575580.1">
    <property type="nucleotide sequence ID" value="NZ_SJPH01000012.1"/>
</dbReference>
<dbReference type="EMBL" id="SJPH01000012">
    <property type="protein sequence ID" value="TWT40260.1"/>
    <property type="molecule type" value="Genomic_DNA"/>
</dbReference>
<dbReference type="Proteomes" id="UP000318995">
    <property type="component" value="Unassembled WGS sequence"/>
</dbReference>
<dbReference type="OrthoDB" id="290564at2"/>
<evidence type="ECO:0000313" key="2">
    <source>
        <dbReference type="Proteomes" id="UP000318995"/>
    </source>
</evidence>
<name>A0A5C5VQ58_9BACT</name>
<gene>
    <name evidence="1" type="ORF">Pla111_33920</name>
</gene>
<evidence type="ECO:0000313" key="1">
    <source>
        <dbReference type="EMBL" id="TWT40260.1"/>
    </source>
</evidence>
<proteinExistence type="predicted"/>
<reference evidence="1 2" key="1">
    <citation type="submission" date="2019-02" db="EMBL/GenBank/DDBJ databases">
        <title>Deep-cultivation of Planctomycetes and their phenomic and genomic characterization uncovers novel biology.</title>
        <authorList>
            <person name="Wiegand S."/>
            <person name="Jogler M."/>
            <person name="Boedeker C."/>
            <person name="Pinto D."/>
            <person name="Vollmers J."/>
            <person name="Rivas-Marin E."/>
            <person name="Kohn T."/>
            <person name="Peeters S.H."/>
            <person name="Heuer A."/>
            <person name="Rast P."/>
            <person name="Oberbeckmann S."/>
            <person name="Bunk B."/>
            <person name="Jeske O."/>
            <person name="Meyerdierks A."/>
            <person name="Storesund J.E."/>
            <person name="Kallscheuer N."/>
            <person name="Luecker S."/>
            <person name="Lage O.M."/>
            <person name="Pohl T."/>
            <person name="Merkel B.J."/>
            <person name="Hornburger P."/>
            <person name="Mueller R.-W."/>
            <person name="Bruemmer F."/>
            <person name="Labrenz M."/>
            <person name="Spormann A.M."/>
            <person name="Op Den Camp H."/>
            <person name="Overmann J."/>
            <person name="Amann R."/>
            <person name="Jetten M.S.M."/>
            <person name="Mascher T."/>
            <person name="Medema M.H."/>
            <person name="Devos D.P."/>
            <person name="Kaster A.-K."/>
            <person name="Ovreas L."/>
            <person name="Rohde M."/>
            <person name="Galperin M.Y."/>
            <person name="Jogler C."/>
        </authorList>
    </citation>
    <scope>NUCLEOTIDE SEQUENCE [LARGE SCALE GENOMIC DNA]</scope>
    <source>
        <strain evidence="1 2">Pla111</strain>
    </source>
</reference>
<organism evidence="1 2">
    <name type="scientific">Botrimarina hoheduenensis</name>
    <dbReference type="NCBI Taxonomy" id="2528000"/>
    <lineage>
        <taxon>Bacteria</taxon>
        <taxon>Pseudomonadati</taxon>
        <taxon>Planctomycetota</taxon>
        <taxon>Planctomycetia</taxon>
        <taxon>Pirellulales</taxon>
        <taxon>Lacipirellulaceae</taxon>
        <taxon>Botrimarina</taxon>
    </lineage>
</organism>
<comment type="caution">
    <text evidence="1">The sequence shown here is derived from an EMBL/GenBank/DDBJ whole genome shotgun (WGS) entry which is preliminary data.</text>
</comment>